<dbReference type="InterPro" id="IPR036163">
    <property type="entry name" value="HMA_dom_sf"/>
</dbReference>
<dbReference type="GO" id="GO:0046872">
    <property type="term" value="F:metal ion binding"/>
    <property type="evidence" value="ECO:0007669"/>
    <property type="project" value="UniProtKB-KW"/>
</dbReference>
<sequence length="66" mass="7249">MAEYKLTVPDMSCSHCEGRIKSILEGMNLPSFSVDLDGKTVTVETDDLDKVLNALDDGGYEAKERP</sequence>
<dbReference type="PROSITE" id="PS50846">
    <property type="entry name" value="HMA_2"/>
    <property type="match status" value="1"/>
</dbReference>
<dbReference type="CDD" id="cd00371">
    <property type="entry name" value="HMA"/>
    <property type="match status" value="1"/>
</dbReference>
<dbReference type="OrthoDB" id="9813965at2"/>
<dbReference type="InterPro" id="IPR006121">
    <property type="entry name" value="HMA_dom"/>
</dbReference>
<dbReference type="RefSeq" id="WP_085545684.1">
    <property type="nucleotide sequence ID" value="NZ_FXBB01000054.1"/>
</dbReference>
<dbReference type="Pfam" id="PF00403">
    <property type="entry name" value="HMA"/>
    <property type="match status" value="1"/>
</dbReference>
<dbReference type="STRING" id="561720.SAMN06275492_1547"/>
<feature type="domain" description="HMA" evidence="2">
    <location>
        <begin position="2"/>
        <end position="63"/>
    </location>
</feature>
<dbReference type="Proteomes" id="UP000193355">
    <property type="component" value="Unassembled WGS sequence"/>
</dbReference>
<dbReference type="PROSITE" id="PS01047">
    <property type="entry name" value="HMA_1"/>
    <property type="match status" value="1"/>
</dbReference>
<evidence type="ECO:0000256" key="1">
    <source>
        <dbReference type="ARBA" id="ARBA00022723"/>
    </source>
</evidence>
<dbReference type="InterPro" id="IPR017969">
    <property type="entry name" value="Heavy-metal-associated_CS"/>
</dbReference>
<evidence type="ECO:0000313" key="3">
    <source>
        <dbReference type="EMBL" id="SMG51022.1"/>
    </source>
</evidence>
<dbReference type="EMBL" id="FXBB01000054">
    <property type="protein sequence ID" value="SMG51022.1"/>
    <property type="molecule type" value="Genomic_DNA"/>
</dbReference>
<reference evidence="4" key="1">
    <citation type="submission" date="2017-04" db="EMBL/GenBank/DDBJ databases">
        <authorList>
            <person name="Varghese N."/>
            <person name="Submissions S."/>
        </authorList>
    </citation>
    <scope>NUCLEOTIDE SEQUENCE [LARGE SCALE GENOMIC DNA]</scope>
    <source>
        <strain evidence="4">USBA 82</strain>
    </source>
</reference>
<evidence type="ECO:0000313" key="4">
    <source>
        <dbReference type="Proteomes" id="UP000193355"/>
    </source>
</evidence>
<name>A0A1X7LCN4_9BACT</name>
<dbReference type="Gene3D" id="3.30.70.100">
    <property type="match status" value="1"/>
</dbReference>
<organism evidence="3 4">
    <name type="scientific">Dethiosulfovibrio salsuginis</name>
    <dbReference type="NCBI Taxonomy" id="561720"/>
    <lineage>
        <taxon>Bacteria</taxon>
        <taxon>Thermotogati</taxon>
        <taxon>Synergistota</taxon>
        <taxon>Synergistia</taxon>
        <taxon>Synergistales</taxon>
        <taxon>Dethiosulfovibrionaceae</taxon>
        <taxon>Dethiosulfovibrio</taxon>
    </lineage>
</organism>
<proteinExistence type="predicted"/>
<evidence type="ECO:0000259" key="2">
    <source>
        <dbReference type="PROSITE" id="PS50846"/>
    </source>
</evidence>
<keyword evidence="1" id="KW-0479">Metal-binding</keyword>
<dbReference type="AlphaFoldDB" id="A0A1X7LCN4"/>
<dbReference type="SUPFAM" id="SSF55008">
    <property type="entry name" value="HMA, heavy metal-associated domain"/>
    <property type="match status" value="1"/>
</dbReference>
<gene>
    <name evidence="3" type="ORF">SAMN06275492_1547</name>
</gene>
<accession>A0A1X7LCN4</accession>
<keyword evidence="4" id="KW-1185">Reference proteome</keyword>
<protein>
    <submittedName>
        <fullName evidence="3">Copper chaperone CopZ</fullName>
    </submittedName>
</protein>